<dbReference type="InterPro" id="IPR023205">
    <property type="entry name" value="DsbA/DsbL"/>
</dbReference>
<gene>
    <name evidence="11" type="primary">dsbA</name>
    <name evidence="11" type="ORF">KSP9073_00741</name>
</gene>
<feature type="disulfide bond" description="Redox-active" evidence="8">
    <location>
        <begin position="62"/>
        <end position="65"/>
    </location>
</feature>
<dbReference type="InterPro" id="IPR001853">
    <property type="entry name" value="DSBA-like_thioredoxin_dom"/>
</dbReference>
<dbReference type="GO" id="GO:0042597">
    <property type="term" value="C:periplasmic space"/>
    <property type="evidence" value="ECO:0007669"/>
    <property type="project" value="UniProtKB-SubCell"/>
</dbReference>
<evidence type="ECO:0000256" key="7">
    <source>
        <dbReference type="PIRNR" id="PIRNR001488"/>
    </source>
</evidence>
<evidence type="ECO:0000256" key="1">
    <source>
        <dbReference type="ARBA" id="ARBA00004418"/>
    </source>
</evidence>
<proteinExistence type="inferred from homology"/>
<dbReference type="SUPFAM" id="SSF52833">
    <property type="entry name" value="Thioredoxin-like"/>
    <property type="match status" value="1"/>
</dbReference>
<dbReference type="InterPro" id="IPR013766">
    <property type="entry name" value="Thioredoxin_domain"/>
</dbReference>
<dbReference type="Pfam" id="PF01323">
    <property type="entry name" value="DSBA"/>
    <property type="match status" value="1"/>
</dbReference>
<reference evidence="12" key="1">
    <citation type="submission" date="2018-03" db="EMBL/GenBank/DDBJ databases">
        <authorList>
            <person name="Navarro De La Torre S."/>
        </authorList>
    </citation>
    <scope>NUCLEOTIDE SEQUENCE [LARGE SCALE GENOMIC DNA]</scope>
    <source>
        <strain evidence="12">EAod3</strain>
    </source>
</reference>
<sequence length="222" mass="24747">MKPKHFPGARWLMAAVAICGLSSMAMAAEPVAGQDYEVLDKPVSSEVPDGKIGVTEVFWYGCPHCYALEEPLESWVDTLPDDVVFERLPATMGKVWLRHATAYYAARELGIFNTQFHRDFFDAIQKDGHRMTEDDEIAEFFTHYGVSKDEALKALNSFGVKSQLNQANARMKAYKLMGVPALVVNGQYVITPRSANGLDNMPKIAEALIEKTRQEKEAQGTN</sequence>
<evidence type="ECO:0000313" key="11">
    <source>
        <dbReference type="EMBL" id="SPJ32740.1"/>
    </source>
</evidence>
<feature type="domain" description="Thioredoxin" evidence="10">
    <location>
        <begin position="17"/>
        <end position="160"/>
    </location>
</feature>
<keyword evidence="5 7" id="KW-1015">Disulfide bond</keyword>
<organism evidence="11 12">
    <name type="scientific">Kushneria phyllosphaerae</name>
    <dbReference type="NCBI Taxonomy" id="2100822"/>
    <lineage>
        <taxon>Bacteria</taxon>
        <taxon>Pseudomonadati</taxon>
        <taxon>Pseudomonadota</taxon>
        <taxon>Gammaproteobacteria</taxon>
        <taxon>Oceanospirillales</taxon>
        <taxon>Halomonadaceae</taxon>
        <taxon>Kushneria</taxon>
    </lineage>
</organism>
<keyword evidence="4 7" id="KW-0574">Periplasm</keyword>
<feature type="chain" id="PRO_5015338361" description="Thiol:disulfide interchange protein" evidence="9">
    <location>
        <begin position="28"/>
        <end position="222"/>
    </location>
</feature>
<evidence type="ECO:0000313" key="12">
    <source>
        <dbReference type="Proteomes" id="UP000244934"/>
    </source>
</evidence>
<evidence type="ECO:0000256" key="3">
    <source>
        <dbReference type="ARBA" id="ARBA00022729"/>
    </source>
</evidence>
<evidence type="ECO:0000256" key="9">
    <source>
        <dbReference type="SAM" id="SignalP"/>
    </source>
</evidence>
<accession>A0A2R8CIM5</accession>
<keyword evidence="3 9" id="KW-0732">Signal</keyword>
<dbReference type="PROSITE" id="PS51352">
    <property type="entry name" value="THIOREDOXIN_2"/>
    <property type="match status" value="1"/>
</dbReference>
<evidence type="ECO:0000256" key="4">
    <source>
        <dbReference type="ARBA" id="ARBA00022764"/>
    </source>
</evidence>
<keyword evidence="12" id="KW-1185">Reference proteome</keyword>
<dbReference type="InterPro" id="IPR017937">
    <property type="entry name" value="Thioredoxin_CS"/>
</dbReference>
<dbReference type="InterPro" id="IPR036249">
    <property type="entry name" value="Thioredoxin-like_sf"/>
</dbReference>
<evidence type="ECO:0000256" key="5">
    <source>
        <dbReference type="ARBA" id="ARBA00023157"/>
    </source>
</evidence>
<feature type="signal peptide" evidence="9">
    <location>
        <begin position="1"/>
        <end position="27"/>
    </location>
</feature>
<dbReference type="InterPro" id="IPR050824">
    <property type="entry name" value="Thiol_disulfide_DsbA"/>
</dbReference>
<dbReference type="AlphaFoldDB" id="A0A2R8CIM5"/>
<dbReference type="CDD" id="cd03019">
    <property type="entry name" value="DsbA_DsbA"/>
    <property type="match status" value="1"/>
</dbReference>
<dbReference type="GO" id="GO:0015036">
    <property type="term" value="F:disulfide oxidoreductase activity"/>
    <property type="evidence" value="ECO:0007669"/>
    <property type="project" value="UniProtKB-ARBA"/>
</dbReference>
<comment type="subcellular location">
    <subcellularLocation>
        <location evidence="1 7">Periplasm</location>
    </subcellularLocation>
</comment>
<dbReference type="PANTHER" id="PTHR35891:SF2">
    <property type="entry name" value="THIOL:DISULFIDE INTERCHANGE PROTEIN DSBA"/>
    <property type="match status" value="1"/>
</dbReference>
<dbReference type="Gene3D" id="3.40.30.10">
    <property type="entry name" value="Glutaredoxin"/>
    <property type="match status" value="1"/>
</dbReference>
<dbReference type="EMBL" id="ONZI01000001">
    <property type="protein sequence ID" value="SPJ32740.1"/>
    <property type="molecule type" value="Genomic_DNA"/>
</dbReference>
<protein>
    <recommendedName>
        <fullName evidence="7">Thiol:disulfide interchange protein</fullName>
    </recommendedName>
</protein>
<evidence type="ECO:0000256" key="6">
    <source>
        <dbReference type="ARBA" id="ARBA00023284"/>
    </source>
</evidence>
<evidence type="ECO:0000256" key="8">
    <source>
        <dbReference type="PIRSR" id="PIRSR001488-1"/>
    </source>
</evidence>
<dbReference type="PROSITE" id="PS00194">
    <property type="entry name" value="THIOREDOXIN_1"/>
    <property type="match status" value="1"/>
</dbReference>
<comment type="similarity">
    <text evidence="2">Belongs to the thioredoxin family. DsbA subfamily.</text>
</comment>
<evidence type="ECO:0000256" key="2">
    <source>
        <dbReference type="ARBA" id="ARBA00005791"/>
    </source>
</evidence>
<dbReference type="Proteomes" id="UP000244934">
    <property type="component" value="Unassembled WGS sequence"/>
</dbReference>
<evidence type="ECO:0000259" key="10">
    <source>
        <dbReference type="PROSITE" id="PS51352"/>
    </source>
</evidence>
<name>A0A2R8CIM5_9GAMM</name>
<dbReference type="PANTHER" id="PTHR35891">
    <property type="entry name" value="THIOL:DISULFIDE INTERCHANGE PROTEIN DSBA"/>
    <property type="match status" value="1"/>
</dbReference>
<keyword evidence="6" id="KW-0676">Redox-active center</keyword>
<dbReference type="PIRSF" id="PIRSF001488">
    <property type="entry name" value="Tdi_protein"/>
    <property type="match status" value="1"/>
</dbReference>